<dbReference type="EMBL" id="JAGTXO010000070">
    <property type="protein sequence ID" value="KAG8457410.1"/>
    <property type="molecule type" value="Genomic_DNA"/>
</dbReference>
<protein>
    <recommendedName>
        <fullName evidence="4">BZIP domain-containing protein</fullName>
    </recommendedName>
</protein>
<organism evidence="2 3">
    <name type="scientific">Diacronema lutheri</name>
    <name type="common">Unicellular marine alga</name>
    <name type="synonym">Monochrysis lutheri</name>
    <dbReference type="NCBI Taxonomy" id="2081491"/>
    <lineage>
        <taxon>Eukaryota</taxon>
        <taxon>Haptista</taxon>
        <taxon>Haptophyta</taxon>
        <taxon>Pavlovophyceae</taxon>
        <taxon>Pavlovales</taxon>
        <taxon>Pavlovaceae</taxon>
        <taxon>Diacronema</taxon>
    </lineage>
</organism>
<evidence type="ECO:0000256" key="1">
    <source>
        <dbReference type="SAM" id="MobiDB-lite"/>
    </source>
</evidence>
<feature type="compositionally biased region" description="Gly residues" evidence="1">
    <location>
        <begin position="356"/>
        <end position="383"/>
    </location>
</feature>
<feature type="region of interest" description="Disordered" evidence="1">
    <location>
        <begin position="305"/>
        <end position="403"/>
    </location>
</feature>
<evidence type="ECO:0000313" key="2">
    <source>
        <dbReference type="EMBL" id="KAG8457410.1"/>
    </source>
</evidence>
<dbReference type="CDD" id="cd14686">
    <property type="entry name" value="bZIP"/>
    <property type="match status" value="1"/>
</dbReference>
<dbReference type="AlphaFoldDB" id="A0A8J5X6W8"/>
<gene>
    <name evidence="2" type="ORF">KFE25_011265</name>
</gene>
<comment type="caution">
    <text evidence="2">The sequence shown here is derived from an EMBL/GenBank/DDBJ whole genome shotgun (WGS) entry which is preliminary data.</text>
</comment>
<reference evidence="2" key="1">
    <citation type="submission" date="2021-05" db="EMBL/GenBank/DDBJ databases">
        <title>The genome of the haptophyte Pavlova lutheri (Diacronema luteri, Pavlovales) - a model for lipid biosynthesis in eukaryotic algae.</title>
        <authorList>
            <person name="Hulatt C.J."/>
            <person name="Posewitz M.C."/>
        </authorList>
    </citation>
    <scope>NUCLEOTIDE SEQUENCE</scope>
    <source>
        <strain evidence="2">NIVA-4/92</strain>
    </source>
</reference>
<sequence length="444" mass="42842">MSAAISIPGHDGRSSSPSDLRGSPSPTHSELAKSCPIPIPHGLPPSSAPASSSKNGDPESSRHVRLARKAESARAARLRHKQYVSEMHEQMMLLHARVRELERLGALTDEEGMRRALAQIKAALSPAQAAELSAWLKAAATAGGGARGGADLSAAFDGCTLHDALPPSAHASAAAELRALVHAGAAAGKAAALAHGGGGAGLATSLPAGLGLSGASVSPSASPRFGSVGYAGGMACAGMHHQPAAAAYGGALRDGPNGHPGGGPLRGRGAASGGCSAPIGIGGGMGSGAAHAGMGPLGIAHHAAGARNRASAARGSRGGGGGNGGGGGGGGGGADEGEMMMAFPMESDDDAQHGGAQHGGAQHGGAQHGGAQHGGAPGGGGGSFSARHGGPTLGARGAGAADGGGLVSRSWDDIESAQAILSLHGCTPPHANSYNVQSMDLQFQ</sequence>
<feature type="compositionally biased region" description="Gly residues" evidence="1">
    <location>
        <begin position="258"/>
        <end position="272"/>
    </location>
</feature>
<feature type="region of interest" description="Disordered" evidence="1">
    <location>
        <begin position="1"/>
        <end position="72"/>
    </location>
</feature>
<keyword evidence="3" id="KW-1185">Reference proteome</keyword>
<feature type="compositionally biased region" description="Low complexity" evidence="1">
    <location>
        <begin position="14"/>
        <end position="25"/>
    </location>
</feature>
<name>A0A8J5X6W8_DIALT</name>
<dbReference type="Proteomes" id="UP000751190">
    <property type="component" value="Unassembled WGS sequence"/>
</dbReference>
<evidence type="ECO:0008006" key="4">
    <source>
        <dbReference type="Google" id="ProtNLM"/>
    </source>
</evidence>
<dbReference type="OrthoDB" id="10640905at2759"/>
<proteinExistence type="predicted"/>
<dbReference type="OMA" id="RRSANTC"/>
<feature type="region of interest" description="Disordered" evidence="1">
    <location>
        <begin position="250"/>
        <end position="273"/>
    </location>
</feature>
<evidence type="ECO:0000313" key="3">
    <source>
        <dbReference type="Proteomes" id="UP000751190"/>
    </source>
</evidence>
<accession>A0A8J5X6W8</accession>
<feature type="compositionally biased region" description="Gly residues" evidence="1">
    <location>
        <begin position="316"/>
        <end position="334"/>
    </location>
</feature>
<feature type="compositionally biased region" description="Basic and acidic residues" evidence="1">
    <location>
        <begin position="56"/>
        <end position="72"/>
    </location>
</feature>
<feature type="compositionally biased region" description="Low complexity" evidence="1">
    <location>
        <begin position="305"/>
        <end position="315"/>
    </location>
</feature>
<feature type="compositionally biased region" description="Pro residues" evidence="1">
    <location>
        <begin position="37"/>
        <end position="47"/>
    </location>
</feature>